<name>A0A7X0MJ39_9SPHI</name>
<accession>A0A7X0MJ39</accession>
<dbReference type="PANTHER" id="PTHR13225:SF3">
    <property type="entry name" value="UPF0489 PROTEIN C5ORF22"/>
    <property type="match status" value="1"/>
</dbReference>
<proteinExistence type="predicted"/>
<comment type="caution">
    <text evidence="1">The sequence shown here is derived from an EMBL/GenBank/DDBJ whole genome shotgun (WGS) entry which is preliminary data.</text>
</comment>
<dbReference type="Proteomes" id="UP000521017">
    <property type="component" value="Unassembled WGS sequence"/>
</dbReference>
<dbReference type="Pfam" id="PF12640">
    <property type="entry name" value="UPF0489"/>
    <property type="match status" value="1"/>
</dbReference>
<dbReference type="RefSeq" id="WP_184623770.1">
    <property type="nucleotide sequence ID" value="NZ_JACHCC010000003.1"/>
</dbReference>
<dbReference type="EMBL" id="JACHCC010000003">
    <property type="protein sequence ID" value="MBB6499068.1"/>
    <property type="molecule type" value="Genomic_DNA"/>
</dbReference>
<dbReference type="AlphaFoldDB" id="A0A7X0MJ39"/>
<protein>
    <submittedName>
        <fullName evidence="1">Uncharacterized protein</fullName>
    </submittedName>
</protein>
<evidence type="ECO:0000313" key="2">
    <source>
        <dbReference type="Proteomes" id="UP000521017"/>
    </source>
</evidence>
<organism evidence="1 2">
    <name type="scientific">Pedobacter cryoconitis</name>
    <dbReference type="NCBI Taxonomy" id="188932"/>
    <lineage>
        <taxon>Bacteria</taxon>
        <taxon>Pseudomonadati</taxon>
        <taxon>Bacteroidota</taxon>
        <taxon>Sphingobacteriia</taxon>
        <taxon>Sphingobacteriales</taxon>
        <taxon>Sphingobacteriaceae</taxon>
        <taxon>Pedobacter</taxon>
    </lineage>
</organism>
<gene>
    <name evidence="1" type="ORF">HDF25_001209</name>
</gene>
<reference evidence="1 2" key="1">
    <citation type="submission" date="2020-08" db="EMBL/GenBank/DDBJ databases">
        <title>Genomic Encyclopedia of Type Strains, Phase IV (KMG-V): Genome sequencing to study the core and pangenomes of soil and plant-associated prokaryotes.</title>
        <authorList>
            <person name="Whitman W."/>
        </authorList>
    </citation>
    <scope>NUCLEOTIDE SEQUENCE [LARGE SCALE GENOMIC DNA]</scope>
    <source>
        <strain evidence="1 2">M2T3</strain>
    </source>
</reference>
<dbReference type="PANTHER" id="PTHR13225">
    <property type="entry name" value="MISEXPRESSION SUPPRESSOR OF RAS 6"/>
    <property type="match status" value="1"/>
</dbReference>
<sequence>MRTPIIILEEHHEAFIAWAFATKEGLIGSKNTLLHFDDHSDLRSPLLNTSLNEILSKDLLNIKAFTYQELNIDTFIIPAIYLDIIDNMIWIRRDMPKKGSFDMYVRSYNNQAKKFISEKYNHTITDNTFKIYKYDKLDAADFLNSNPDGQTDILLDIDLDYFSCCESPNKEVVLETTKQEYEDFIANKYHPLNYTSLTVNAVVFNESYFFIFNKNDYTYPSPREVDEKEIILQIENLVIALERARIVPKLITICRSRHSGFTPAHQWEMIENNLLKRLNQLYELDKIDLDL</sequence>
<dbReference type="InterPro" id="IPR024131">
    <property type="entry name" value="UPF0489"/>
</dbReference>
<evidence type="ECO:0000313" key="1">
    <source>
        <dbReference type="EMBL" id="MBB6499068.1"/>
    </source>
</evidence>